<organism evidence="2">
    <name type="scientific">Candidatus Fermentithermobacillus carboniphilus</name>
    <dbReference type="NCBI Taxonomy" id="3085328"/>
    <lineage>
        <taxon>Bacteria</taxon>
        <taxon>Bacillati</taxon>
        <taxon>Bacillota</taxon>
        <taxon>Candidatus Fermentithermobacillia</taxon>
        <taxon>Candidatus Fermentithermobacillales</taxon>
        <taxon>Candidatus Fermentithermobacillaceae</taxon>
        <taxon>Candidatus Fermentithermobacillus</taxon>
    </lineage>
</organism>
<name>A0AAT9LB38_9FIRM</name>
<dbReference type="PANTHER" id="PTHR36179:SF2">
    <property type="entry name" value="LUD DOMAIN-CONTAINING PROTEIN"/>
    <property type="match status" value="1"/>
</dbReference>
<dbReference type="InterPro" id="IPR024185">
    <property type="entry name" value="FTHF_cligase-like_sf"/>
</dbReference>
<sequence>MAGELDTLYAPKKWFFQRLGEKCADALRKNGFTVYHVATREEAVKIILDEVPEGASVGIGGSVTVRELGLPEALKKRGHVVYDHWDPALSAAEKAKARENQVKADVFLSSANAITLDGTLVNTDGSGNRVGSMIFGPKISIVVAGTNKIVSNLEHAMERIRQYAAPVNYKRLGIEVPCQGIENCADCAQKGCRVTTIIEAPPLGKEKFVVVLVGENLGY</sequence>
<dbReference type="Gene3D" id="3.40.50.10420">
    <property type="entry name" value="NagB/RpiA/CoA transferase-like"/>
    <property type="match status" value="1"/>
</dbReference>
<accession>A0AAT9LB38</accession>
<dbReference type="InterPro" id="IPR003741">
    <property type="entry name" value="LUD_dom"/>
</dbReference>
<dbReference type="InterPro" id="IPR037171">
    <property type="entry name" value="NagB/RpiA_transferase-like"/>
</dbReference>
<protein>
    <submittedName>
        <fullName evidence="2">Lactate utilization protein</fullName>
    </submittedName>
</protein>
<dbReference type="EMBL" id="CP062796">
    <property type="protein sequence ID" value="QUL98290.1"/>
    <property type="molecule type" value="Genomic_DNA"/>
</dbReference>
<evidence type="ECO:0000313" key="2">
    <source>
        <dbReference type="EMBL" id="QUL98290.1"/>
    </source>
</evidence>
<dbReference type="PANTHER" id="PTHR36179">
    <property type="entry name" value="LUD_DOM DOMAIN-CONTAINING PROTEIN"/>
    <property type="match status" value="1"/>
</dbReference>
<reference evidence="2" key="2">
    <citation type="journal article" date="2023" name="Biology">
        <title>Prokaryotic Life Associated with Coal-Fire Gas Vents Revealed by Metagenomics.</title>
        <authorList>
            <person name="Kadnikov V.V."/>
            <person name="Mardanov A.V."/>
            <person name="Beletsky A.V."/>
            <person name="Karnachuk O.V."/>
            <person name="Ravin N.V."/>
        </authorList>
    </citation>
    <scope>NUCLEOTIDE SEQUENCE</scope>
    <source>
        <strain evidence="2">Bu02</strain>
    </source>
</reference>
<reference evidence="2" key="1">
    <citation type="submission" date="2020-10" db="EMBL/GenBank/DDBJ databases">
        <authorList>
            <person name="Kadnikov V."/>
            <person name="Beletsky A.V."/>
            <person name="Mardanov A.V."/>
            <person name="Karnachuk O.V."/>
            <person name="Ravin N.V."/>
        </authorList>
    </citation>
    <scope>NUCLEOTIDE SEQUENCE</scope>
    <source>
        <strain evidence="2">Bu02</strain>
    </source>
</reference>
<proteinExistence type="predicted"/>
<dbReference type="Pfam" id="PF02589">
    <property type="entry name" value="LUD_dom"/>
    <property type="match status" value="1"/>
</dbReference>
<feature type="domain" description="LUD" evidence="1">
    <location>
        <begin position="21"/>
        <end position="213"/>
    </location>
</feature>
<gene>
    <name evidence="2" type="ORF">IMF26_09725</name>
</gene>
<dbReference type="SUPFAM" id="SSF100950">
    <property type="entry name" value="NagB/RpiA/CoA transferase-like"/>
    <property type="match status" value="1"/>
</dbReference>
<dbReference type="AlphaFoldDB" id="A0AAT9LB38"/>
<evidence type="ECO:0000259" key="1">
    <source>
        <dbReference type="Pfam" id="PF02589"/>
    </source>
</evidence>
<dbReference type="KEGG" id="fcz:IMF26_09725"/>